<name>A0A7K3NJZ4_9BACT</name>
<protein>
    <submittedName>
        <fullName evidence="1">Uncharacterized protein</fullName>
    </submittedName>
</protein>
<evidence type="ECO:0000313" key="2">
    <source>
        <dbReference type="Proteomes" id="UP000469724"/>
    </source>
</evidence>
<dbReference type="AlphaFoldDB" id="A0A7K3NJZ4"/>
<evidence type="ECO:0000313" key="1">
    <source>
        <dbReference type="EMBL" id="NDY56521.1"/>
    </source>
</evidence>
<sequence length="69" mass="7316">MASFKKCGHCGCTRAGTAVFCCPACQLLFCERCGLALSVNTFTYCPRCASMKHRDTALAGYIGTPGDQA</sequence>
<dbReference type="Proteomes" id="UP000469724">
    <property type="component" value="Unassembled WGS sequence"/>
</dbReference>
<proteinExistence type="predicted"/>
<comment type="caution">
    <text evidence="1">The sequence shown here is derived from an EMBL/GenBank/DDBJ whole genome shotgun (WGS) entry which is preliminary data.</text>
</comment>
<gene>
    <name evidence="1" type="ORF">G3N56_07165</name>
</gene>
<accession>A0A7K3NJZ4</accession>
<keyword evidence="2" id="KW-1185">Reference proteome</keyword>
<dbReference type="RefSeq" id="WP_163301573.1">
    <property type="nucleotide sequence ID" value="NZ_JAAGRQ010000021.1"/>
</dbReference>
<reference evidence="1 2" key="1">
    <citation type="submission" date="2020-02" db="EMBL/GenBank/DDBJ databases">
        <title>Comparative genomics of sulfur disproportionating microorganisms.</title>
        <authorList>
            <person name="Ward L.M."/>
            <person name="Bertran E."/>
            <person name="Johnston D.T."/>
        </authorList>
    </citation>
    <scope>NUCLEOTIDE SEQUENCE [LARGE SCALE GENOMIC DNA]</scope>
    <source>
        <strain evidence="1 2">DSM 3696</strain>
    </source>
</reference>
<organism evidence="1 2">
    <name type="scientific">Desulfolutivibrio sulfodismutans</name>
    <dbReference type="NCBI Taxonomy" id="63561"/>
    <lineage>
        <taxon>Bacteria</taxon>
        <taxon>Pseudomonadati</taxon>
        <taxon>Thermodesulfobacteriota</taxon>
        <taxon>Desulfovibrionia</taxon>
        <taxon>Desulfovibrionales</taxon>
        <taxon>Desulfovibrionaceae</taxon>
        <taxon>Desulfolutivibrio</taxon>
    </lineage>
</organism>
<dbReference type="EMBL" id="JAAGRQ010000021">
    <property type="protein sequence ID" value="NDY56521.1"/>
    <property type="molecule type" value="Genomic_DNA"/>
</dbReference>